<protein>
    <submittedName>
        <fullName evidence="2">Uncharacterized protein</fullName>
    </submittedName>
</protein>
<dbReference type="PANTHER" id="PTHR15398:SF4">
    <property type="entry name" value="BROMODOMAIN-CONTAINING PROTEIN 8 ISOFORM X1"/>
    <property type="match status" value="1"/>
</dbReference>
<name>A0A401P0Y4_SCYTO</name>
<evidence type="ECO:0000313" key="3">
    <source>
        <dbReference type="Proteomes" id="UP000288216"/>
    </source>
</evidence>
<dbReference type="OrthoDB" id="1742084at2759"/>
<dbReference type="EMBL" id="BFAA01002964">
    <property type="protein sequence ID" value="GCB66771.1"/>
    <property type="molecule type" value="Genomic_DNA"/>
</dbReference>
<evidence type="ECO:0000313" key="2">
    <source>
        <dbReference type="EMBL" id="GCB66771.1"/>
    </source>
</evidence>
<dbReference type="Proteomes" id="UP000288216">
    <property type="component" value="Unassembled WGS sequence"/>
</dbReference>
<organism evidence="2 3">
    <name type="scientific">Scyliorhinus torazame</name>
    <name type="common">Cloudy catshark</name>
    <name type="synonym">Catulus torazame</name>
    <dbReference type="NCBI Taxonomy" id="75743"/>
    <lineage>
        <taxon>Eukaryota</taxon>
        <taxon>Metazoa</taxon>
        <taxon>Chordata</taxon>
        <taxon>Craniata</taxon>
        <taxon>Vertebrata</taxon>
        <taxon>Chondrichthyes</taxon>
        <taxon>Elasmobranchii</taxon>
        <taxon>Galeomorphii</taxon>
        <taxon>Galeoidea</taxon>
        <taxon>Carcharhiniformes</taxon>
        <taxon>Scyliorhinidae</taxon>
        <taxon>Scyliorhinus</taxon>
    </lineage>
</organism>
<keyword evidence="3" id="KW-1185">Reference proteome</keyword>
<sequence length="231" mass="26397">MAAAVEVEAEIANDEEQESEIPQQEIRQQSLQMEYKYKEEGEVLVGPVVEDGRNNDIKNVLPEKIEEKAVHLDEENSGQVETERIKHCENAEHSKEQVEAIKKDSAQKYLAEEDTTSEEEFCDVDLSEFGIELSVSESDVSFSSQQFLVLDESAASSHTSSQLSTSADLDQIPAQRNWKRTVLLMWKEIASHRFASLFLNPVTEERVPGYHSRVRRSRLPYRPIAMKDQLR</sequence>
<feature type="compositionally biased region" description="Acidic residues" evidence="1">
    <location>
        <begin position="7"/>
        <end position="19"/>
    </location>
</feature>
<dbReference type="OMA" id="PRVEHNT"/>
<evidence type="ECO:0000256" key="1">
    <source>
        <dbReference type="SAM" id="MobiDB-lite"/>
    </source>
</evidence>
<dbReference type="AlphaFoldDB" id="A0A401P0Y4"/>
<gene>
    <name evidence="2" type="ORF">scyTo_0007932</name>
</gene>
<dbReference type="STRING" id="75743.A0A401P0Y4"/>
<reference evidence="2 3" key="1">
    <citation type="journal article" date="2018" name="Nat. Ecol. Evol.">
        <title>Shark genomes provide insights into elasmobranch evolution and the origin of vertebrates.</title>
        <authorList>
            <person name="Hara Y"/>
            <person name="Yamaguchi K"/>
            <person name="Onimaru K"/>
            <person name="Kadota M"/>
            <person name="Koyanagi M"/>
            <person name="Keeley SD"/>
            <person name="Tatsumi K"/>
            <person name="Tanaka K"/>
            <person name="Motone F"/>
            <person name="Kageyama Y"/>
            <person name="Nozu R"/>
            <person name="Adachi N"/>
            <person name="Nishimura O"/>
            <person name="Nakagawa R"/>
            <person name="Tanegashima C"/>
            <person name="Kiyatake I"/>
            <person name="Matsumoto R"/>
            <person name="Murakumo K"/>
            <person name="Nishida K"/>
            <person name="Terakita A"/>
            <person name="Kuratani S"/>
            <person name="Sato K"/>
            <person name="Hyodo S Kuraku.S."/>
        </authorList>
    </citation>
    <scope>NUCLEOTIDE SEQUENCE [LARGE SCALE GENOMIC DNA]</scope>
</reference>
<feature type="region of interest" description="Disordered" evidence="1">
    <location>
        <begin position="1"/>
        <end position="25"/>
    </location>
</feature>
<dbReference type="GO" id="GO:0035267">
    <property type="term" value="C:NuA4 histone acetyltransferase complex"/>
    <property type="evidence" value="ECO:0007669"/>
    <property type="project" value="TreeGrafter"/>
</dbReference>
<dbReference type="PANTHER" id="PTHR15398">
    <property type="entry name" value="BROMODOMAIN-CONTAINING PROTEIN 8"/>
    <property type="match status" value="1"/>
</dbReference>
<proteinExistence type="predicted"/>
<comment type="caution">
    <text evidence="2">The sequence shown here is derived from an EMBL/GenBank/DDBJ whole genome shotgun (WGS) entry which is preliminary data.</text>
</comment>
<accession>A0A401P0Y4</accession>